<keyword evidence="10" id="KW-1185">Reference proteome</keyword>
<dbReference type="InterPro" id="IPR021109">
    <property type="entry name" value="Peptidase_aspartic_dom_sf"/>
</dbReference>
<dbReference type="PANTHER" id="PTHR47966">
    <property type="entry name" value="BETA-SITE APP-CLEAVING ENZYME, ISOFORM A-RELATED"/>
    <property type="match status" value="1"/>
</dbReference>
<dbReference type="OrthoDB" id="2747330at2759"/>
<proteinExistence type="inferred from homology"/>
<feature type="active site" evidence="5">
    <location>
        <position position="299"/>
    </location>
</feature>
<evidence type="ECO:0000313" key="9">
    <source>
        <dbReference type="EMBL" id="KAF6843710.1"/>
    </source>
</evidence>
<evidence type="ECO:0000256" key="5">
    <source>
        <dbReference type="PIRSR" id="PIRSR601461-1"/>
    </source>
</evidence>
<protein>
    <submittedName>
        <fullName evidence="9">Endothiapepsin</fullName>
    </submittedName>
</protein>
<evidence type="ECO:0000256" key="4">
    <source>
        <dbReference type="ARBA" id="ARBA00022801"/>
    </source>
</evidence>
<keyword evidence="7" id="KW-0732">Signal</keyword>
<dbReference type="InterPro" id="IPR001969">
    <property type="entry name" value="Aspartic_peptidase_AS"/>
</dbReference>
<keyword evidence="3 6" id="KW-0064">Aspartyl protease</keyword>
<dbReference type="PROSITE" id="PS00141">
    <property type="entry name" value="ASP_PROTEASE"/>
    <property type="match status" value="1"/>
</dbReference>
<dbReference type="AlphaFoldDB" id="A0A8H6NWE5"/>
<keyword evidence="2 6" id="KW-0645">Protease</keyword>
<feature type="domain" description="Peptidase A1" evidence="8">
    <location>
        <begin position="94"/>
        <end position="405"/>
    </location>
</feature>
<evidence type="ECO:0000256" key="6">
    <source>
        <dbReference type="RuleBase" id="RU000454"/>
    </source>
</evidence>
<dbReference type="FunFam" id="2.40.70.10:FF:000026">
    <property type="entry name" value="Endothiapepsin"/>
    <property type="match status" value="1"/>
</dbReference>
<dbReference type="EMBL" id="WIGM01000033">
    <property type="protein sequence ID" value="KAF6843710.1"/>
    <property type="molecule type" value="Genomic_DNA"/>
</dbReference>
<comment type="similarity">
    <text evidence="1 6">Belongs to the peptidase A1 family.</text>
</comment>
<dbReference type="InterPro" id="IPR033121">
    <property type="entry name" value="PEPTIDASE_A1"/>
</dbReference>
<dbReference type="SUPFAM" id="SSF50630">
    <property type="entry name" value="Acid proteases"/>
    <property type="match status" value="1"/>
</dbReference>
<dbReference type="PROSITE" id="PS51767">
    <property type="entry name" value="PEPTIDASE_A1"/>
    <property type="match status" value="1"/>
</dbReference>
<dbReference type="InterPro" id="IPR034163">
    <property type="entry name" value="Aspergillopepsin-like_cat_dom"/>
</dbReference>
<feature type="active site" evidence="5">
    <location>
        <position position="112"/>
    </location>
</feature>
<organism evidence="9 10">
    <name type="scientific">Colletotrichum musicola</name>
    <dbReference type="NCBI Taxonomy" id="2175873"/>
    <lineage>
        <taxon>Eukaryota</taxon>
        <taxon>Fungi</taxon>
        <taxon>Dikarya</taxon>
        <taxon>Ascomycota</taxon>
        <taxon>Pezizomycotina</taxon>
        <taxon>Sordariomycetes</taxon>
        <taxon>Hypocreomycetidae</taxon>
        <taxon>Glomerellales</taxon>
        <taxon>Glomerellaceae</taxon>
        <taxon>Colletotrichum</taxon>
        <taxon>Colletotrichum orchidearum species complex</taxon>
    </lineage>
</organism>
<comment type="caution">
    <text evidence="9">The sequence shown here is derived from an EMBL/GenBank/DDBJ whole genome shotgun (WGS) entry which is preliminary data.</text>
</comment>
<accession>A0A8H6NWE5</accession>
<feature type="chain" id="PRO_5034243949" evidence="7">
    <location>
        <begin position="20"/>
        <end position="410"/>
    </location>
</feature>
<dbReference type="GO" id="GO:0006508">
    <property type="term" value="P:proteolysis"/>
    <property type="evidence" value="ECO:0007669"/>
    <property type="project" value="UniProtKB-KW"/>
</dbReference>
<dbReference type="CDD" id="cd06097">
    <property type="entry name" value="Aspergillopepsin_like"/>
    <property type="match status" value="1"/>
</dbReference>
<dbReference type="PRINTS" id="PR00792">
    <property type="entry name" value="PEPSIN"/>
</dbReference>
<dbReference type="Proteomes" id="UP000639643">
    <property type="component" value="Unassembled WGS sequence"/>
</dbReference>
<evidence type="ECO:0000256" key="2">
    <source>
        <dbReference type="ARBA" id="ARBA00022670"/>
    </source>
</evidence>
<dbReference type="FunFam" id="2.40.70.10:FF:000024">
    <property type="entry name" value="Endothiapepsin"/>
    <property type="match status" value="1"/>
</dbReference>
<dbReference type="Pfam" id="PF00026">
    <property type="entry name" value="Asp"/>
    <property type="match status" value="1"/>
</dbReference>
<name>A0A8H6NWE5_9PEZI</name>
<evidence type="ECO:0000256" key="1">
    <source>
        <dbReference type="ARBA" id="ARBA00007447"/>
    </source>
</evidence>
<dbReference type="PANTHER" id="PTHR47966:SF2">
    <property type="entry name" value="ASPERGILLOPEPSIN-1-RELATED"/>
    <property type="match status" value="1"/>
</dbReference>
<keyword evidence="4 6" id="KW-0378">Hydrolase</keyword>
<sequence>MTLITALTAGLALASTAAALPAANANEKRFSVEQIRNPRYVRNGPLALAKAYRKYGAPLPEDLAQVVANITSTGNAKRATGSVAANPEDNDVEYLSPVQIGTPAQTLVLDFDTGSSDLWVFSTSTPASQRNGQTVYDPSKSSTASRLTGATWSISYGDGSSSSGVVYKDTVSVGGLSVTGQAVEAATKVSSSFSEESNLDGLLGLGFSSINTVSPTQQKTFFETAKSKLDAFLFTADLKHDTREFQGKYNFGYIDTAAFTGAITYVPIDNSDGWWQFTSSGYQVGSAAFTTTSLNGIADTGTTLLLLPQSVVTAYYKQITGAKYDSSQGGYTFPCSATVPAFSFGVGSARVTIPGTYMNYAPISTSTCFGGLQSSSGIGVNIFGDVALKAAFVVFDGASNRLGWAKKTLN</sequence>
<reference evidence="9" key="1">
    <citation type="journal article" date="2020" name="Phytopathology">
        <title>Genome Sequence Resources of Colletotrichum truncatum, C. plurivorum, C. musicola, and C. sojae: Four Species Pathogenic to Soybean (Glycine max).</title>
        <authorList>
            <person name="Rogerio F."/>
            <person name="Boufleur T.R."/>
            <person name="Ciampi-Guillardi M."/>
            <person name="Sukno S.A."/>
            <person name="Thon M.R."/>
            <person name="Massola Junior N.S."/>
            <person name="Baroncelli R."/>
        </authorList>
    </citation>
    <scope>NUCLEOTIDE SEQUENCE</scope>
    <source>
        <strain evidence="9">LFN0074</strain>
    </source>
</reference>
<evidence type="ECO:0000259" key="8">
    <source>
        <dbReference type="PROSITE" id="PS51767"/>
    </source>
</evidence>
<dbReference type="Gene3D" id="2.40.70.10">
    <property type="entry name" value="Acid Proteases"/>
    <property type="match status" value="2"/>
</dbReference>
<evidence type="ECO:0000313" key="10">
    <source>
        <dbReference type="Proteomes" id="UP000639643"/>
    </source>
</evidence>
<dbReference type="InterPro" id="IPR001461">
    <property type="entry name" value="Aspartic_peptidase_A1"/>
</dbReference>
<evidence type="ECO:0000256" key="3">
    <source>
        <dbReference type="ARBA" id="ARBA00022750"/>
    </source>
</evidence>
<dbReference type="GO" id="GO:0004190">
    <property type="term" value="F:aspartic-type endopeptidase activity"/>
    <property type="evidence" value="ECO:0007669"/>
    <property type="project" value="UniProtKB-KW"/>
</dbReference>
<feature type="signal peptide" evidence="7">
    <location>
        <begin position="1"/>
        <end position="19"/>
    </location>
</feature>
<evidence type="ECO:0000256" key="7">
    <source>
        <dbReference type="SAM" id="SignalP"/>
    </source>
</evidence>
<gene>
    <name evidence="9" type="ORF">CMUS01_01817</name>
</gene>